<evidence type="ECO:0000259" key="5">
    <source>
        <dbReference type="Pfam" id="PF22956"/>
    </source>
</evidence>
<sequence length="594" mass="65979">MDPGLGADEITPIALLMDELRSEDVQLRLNAIRRVSTIALALGPDRARDELIPFLQDSVDDEDEILLALADELGKNFEEYIGGNEYAHVLLGPLENLSAVEETLVRDKAAESITRIAAVLTPQQIEQYYIPLLTRLSHGEWFTSRTSSAALYAPVYSKVSQGIQEELRKGFAALGSDDTPMVRRAAAKWLGAFAKNLSKQHILSDGLSIYRRLQADDQDSVRLLTVEDLVVIAQQLSPPEVKEQLLKQIRQSVTDKSWRVRYMAANHFNALSEAVGVELVREELVNHYVQLLKDNEAEVRTAAAGQIPGFSKLLEPEVVIARIVPFVRDLCQDSSQHVRAALANQITGLAPLLGHGPTIEHLLQLFLHLLKDEFPEVRLNIISKLEQVNNVIGIQLLADSLLPAIVELAEDKSWRVRQAIIEYIPLLATQLGKAFFDEQLANLCMSWLGDTVYSIREAATINLKKLTEVFGVDWARTQIVPKVVNMGSHPNYLYRMTTVQAIGTIAPSLNIDIVCDEIIDALLHLATDPIPNIRFNVAKSLEVVATTYGKTKEGKELAQQKVVPVLEELKADQDADVRYFATLASQRALVAMQG</sequence>
<evidence type="ECO:0000256" key="3">
    <source>
        <dbReference type="PROSITE-ProRule" id="PRU00103"/>
    </source>
</evidence>
<feature type="repeat" description="HEAT" evidence="3">
    <location>
        <begin position="401"/>
        <end position="439"/>
    </location>
</feature>
<dbReference type="PANTHER" id="PTHR10648">
    <property type="entry name" value="SERINE/THREONINE-PROTEIN PHOSPHATASE PP2A 65 KDA REGULATORY SUBUNIT"/>
    <property type="match status" value="1"/>
</dbReference>
<feature type="repeat" description="HEAT" evidence="3">
    <location>
        <begin position="323"/>
        <end position="361"/>
    </location>
</feature>
<dbReference type="FunFam" id="1.25.10.10:FF:000062">
    <property type="entry name" value="Serine/threonine-protein phosphatase 2A regulatory subunit A alpha isoform"/>
    <property type="match status" value="1"/>
</dbReference>
<feature type="repeat" description="HEAT" evidence="3">
    <location>
        <begin position="518"/>
        <end position="556"/>
    </location>
</feature>
<accession>A0AAD4MD20</accession>
<dbReference type="Pfam" id="PF22646">
    <property type="entry name" value="PPP2R1A-like_HEAT"/>
    <property type="match status" value="1"/>
</dbReference>
<dbReference type="Pfam" id="PF22956">
    <property type="entry name" value="VPS15-like_hel"/>
    <property type="match status" value="1"/>
</dbReference>
<feature type="domain" description="Phosphatase 2A Regulatory Subunit A helical" evidence="5">
    <location>
        <begin position="363"/>
        <end position="512"/>
    </location>
</feature>
<feature type="domain" description="Phosphatase PP2A regulatory subunit A/Splicing factor 3B subunit 1-like HEAT repeat" evidence="4">
    <location>
        <begin position="278"/>
        <end position="354"/>
    </location>
</feature>
<dbReference type="Pfam" id="PF02985">
    <property type="entry name" value="HEAT"/>
    <property type="match status" value="1"/>
</dbReference>
<comment type="caution">
    <text evidence="6">The sequence shown here is derived from an EMBL/GenBank/DDBJ whole genome shotgun (WGS) entry which is preliminary data.</text>
</comment>
<dbReference type="GO" id="GO:0005829">
    <property type="term" value="C:cytosol"/>
    <property type="evidence" value="ECO:0007669"/>
    <property type="project" value="TreeGrafter"/>
</dbReference>
<dbReference type="InterPro" id="IPR000357">
    <property type="entry name" value="HEAT"/>
</dbReference>
<dbReference type="InterPro" id="IPR011989">
    <property type="entry name" value="ARM-like"/>
</dbReference>
<evidence type="ECO:0000313" key="6">
    <source>
        <dbReference type="EMBL" id="KAI0308117.1"/>
    </source>
</evidence>
<evidence type="ECO:0000259" key="4">
    <source>
        <dbReference type="Pfam" id="PF22646"/>
    </source>
</evidence>
<dbReference type="GO" id="GO:0000159">
    <property type="term" value="C:protein phosphatase type 2A complex"/>
    <property type="evidence" value="ECO:0007669"/>
    <property type="project" value="TreeGrafter"/>
</dbReference>
<dbReference type="PROSITE" id="PS50077">
    <property type="entry name" value="HEAT_REPEAT"/>
    <property type="match status" value="8"/>
</dbReference>
<feature type="repeat" description="HEAT" evidence="3">
    <location>
        <begin position="362"/>
        <end position="400"/>
    </location>
</feature>
<feature type="repeat" description="HEAT" evidence="3">
    <location>
        <begin position="284"/>
        <end position="322"/>
    </location>
</feature>
<organism evidence="6 7">
    <name type="scientific">Multifurca ochricompacta</name>
    <dbReference type="NCBI Taxonomy" id="376703"/>
    <lineage>
        <taxon>Eukaryota</taxon>
        <taxon>Fungi</taxon>
        <taxon>Dikarya</taxon>
        <taxon>Basidiomycota</taxon>
        <taxon>Agaricomycotina</taxon>
        <taxon>Agaricomycetes</taxon>
        <taxon>Russulales</taxon>
        <taxon>Russulaceae</taxon>
        <taxon>Multifurca</taxon>
    </lineage>
</organism>
<dbReference type="InterPro" id="IPR055231">
    <property type="entry name" value="2AA_helical"/>
</dbReference>
<dbReference type="InterPro" id="IPR054573">
    <property type="entry name" value="PP2A/SF3B1-like_HEAT"/>
</dbReference>
<comment type="similarity">
    <text evidence="2">Belongs to the phosphatase 2A regulatory subunit A family.</text>
</comment>
<feature type="repeat" description="HEAT" evidence="3">
    <location>
        <begin position="90"/>
        <end position="128"/>
    </location>
</feature>
<proteinExistence type="inferred from homology"/>
<protein>
    <submittedName>
        <fullName evidence="6">ARM repeat-containing protein</fullName>
    </submittedName>
</protein>
<dbReference type="InterPro" id="IPR021133">
    <property type="entry name" value="HEAT_type_2"/>
</dbReference>
<dbReference type="AlphaFoldDB" id="A0AAD4MD20"/>
<dbReference type="InterPro" id="IPR016024">
    <property type="entry name" value="ARM-type_fold"/>
</dbReference>
<keyword evidence="1" id="KW-0677">Repeat</keyword>
<feature type="repeat" description="HEAT" evidence="3">
    <location>
        <begin position="245"/>
        <end position="283"/>
    </location>
</feature>
<dbReference type="GO" id="GO:0005634">
    <property type="term" value="C:nucleus"/>
    <property type="evidence" value="ECO:0007669"/>
    <property type="project" value="UniProtKB-ARBA"/>
</dbReference>
<dbReference type="InterPro" id="IPR051023">
    <property type="entry name" value="PP2A_Regulatory_Subunit_A"/>
</dbReference>
<evidence type="ECO:0000256" key="1">
    <source>
        <dbReference type="ARBA" id="ARBA00022737"/>
    </source>
</evidence>
<dbReference type="GO" id="GO:0019888">
    <property type="term" value="F:protein phosphatase regulator activity"/>
    <property type="evidence" value="ECO:0007669"/>
    <property type="project" value="TreeGrafter"/>
</dbReference>
<reference evidence="6" key="1">
    <citation type="journal article" date="2022" name="New Phytol.">
        <title>Evolutionary transition to the ectomycorrhizal habit in the genomes of a hyperdiverse lineage of mushroom-forming fungi.</title>
        <authorList>
            <person name="Looney B."/>
            <person name="Miyauchi S."/>
            <person name="Morin E."/>
            <person name="Drula E."/>
            <person name="Courty P.E."/>
            <person name="Kohler A."/>
            <person name="Kuo A."/>
            <person name="LaButti K."/>
            <person name="Pangilinan J."/>
            <person name="Lipzen A."/>
            <person name="Riley R."/>
            <person name="Andreopoulos W."/>
            <person name="He G."/>
            <person name="Johnson J."/>
            <person name="Nolan M."/>
            <person name="Tritt A."/>
            <person name="Barry K.W."/>
            <person name="Grigoriev I.V."/>
            <person name="Nagy L.G."/>
            <person name="Hibbett D."/>
            <person name="Henrissat B."/>
            <person name="Matheny P.B."/>
            <person name="Labbe J."/>
            <person name="Martin F.M."/>
        </authorList>
    </citation>
    <scope>NUCLEOTIDE SEQUENCE</scope>
    <source>
        <strain evidence="6">BPL690</strain>
    </source>
</reference>
<dbReference type="EMBL" id="WTXG01000001">
    <property type="protein sequence ID" value="KAI0308117.1"/>
    <property type="molecule type" value="Genomic_DNA"/>
</dbReference>
<dbReference type="SUPFAM" id="SSF48371">
    <property type="entry name" value="ARM repeat"/>
    <property type="match status" value="1"/>
</dbReference>
<feature type="repeat" description="HEAT" evidence="3">
    <location>
        <begin position="167"/>
        <end position="205"/>
    </location>
</feature>
<keyword evidence="7" id="KW-1185">Reference proteome</keyword>
<evidence type="ECO:0000256" key="2">
    <source>
        <dbReference type="ARBA" id="ARBA00038332"/>
    </source>
</evidence>
<evidence type="ECO:0000313" key="7">
    <source>
        <dbReference type="Proteomes" id="UP001203297"/>
    </source>
</evidence>
<dbReference type="Gene3D" id="1.25.10.10">
    <property type="entry name" value="Leucine-rich Repeat Variant"/>
    <property type="match status" value="1"/>
</dbReference>
<dbReference type="Proteomes" id="UP001203297">
    <property type="component" value="Unassembled WGS sequence"/>
</dbReference>
<name>A0AAD4MD20_9AGAM</name>
<gene>
    <name evidence="6" type="ORF">B0F90DRAFT_1680289</name>
</gene>
<dbReference type="PANTHER" id="PTHR10648:SF4">
    <property type="entry name" value="PROTEIN PHOSPHATASE 2 (FORMERLY 2A), REGULATORY SUBUNIT A, BETA ISOFORM-RELATED"/>
    <property type="match status" value="1"/>
</dbReference>